<name>A0A8X6PFW6_NEPPI</name>
<dbReference type="AlphaFoldDB" id="A0A8X6PFW6"/>
<sequence>MREKINKGKQLDSLEGGKELNSTTVCVSKTENKTASGKINSTHRERKPTQQQEGNNSTRHLPVHRKKGSNTTQLAHRMQLATSYAAFYLRIGFFYLLPTNPSRRCNCIF</sequence>
<keyword evidence="3" id="KW-1185">Reference proteome</keyword>
<comment type="caution">
    <text evidence="2">The sequence shown here is derived from an EMBL/GenBank/DDBJ whole genome shotgun (WGS) entry which is preliminary data.</text>
</comment>
<dbReference type="EMBL" id="BMAW01019619">
    <property type="protein sequence ID" value="GFT64397.1"/>
    <property type="molecule type" value="Genomic_DNA"/>
</dbReference>
<evidence type="ECO:0000313" key="2">
    <source>
        <dbReference type="EMBL" id="GFT64397.1"/>
    </source>
</evidence>
<accession>A0A8X6PFW6</accession>
<dbReference type="Proteomes" id="UP000887013">
    <property type="component" value="Unassembled WGS sequence"/>
</dbReference>
<feature type="compositionally biased region" description="Polar residues" evidence="1">
    <location>
        <begin position="22"/>
        <end position="40"/>
    </location>
</feature>
<organism evidence="2 3">
    <name type="scientific">Nephila pilipes</name>
    <name type="common">Giant wood spider</name>
    <name type="synonym">Nephila maculata</name>
    <dbReference type="NCBI Taxonomy" id="299642"/>
    <lineage>
        <taxon>Eukaryota</taxon>
        <taxon>Metazoa</taxon>
        <taxon>Ecdysozoa</taxon>
        <taxon>Arthropoda</taxon>
        <taxon>Chelicerata</taxon>
        <taxon>Arachnida</taxon>
        <taxon>Araneae</taxon>
        <taxon>Araneomorphae</taxon>
        <taxon>Entelegynae</taxon>
        <taxon>Araneoidea</taxon>
        <taxon>Nephilidae</taxon>
        <taxon>Nephila</taxon>
    </lineage>
</organism>
<feature type="region of interest" description="Disordered" evidence="1">
    <location>
        <begin position="22"/>
        <end position="72"/>
    </location>
</feature>
<evidence type="ECO:0000256" key="1">
    <source>
        <dbReference type="SAM" id="MobiDB-lite"/>
    </source>
</evidence>
<evidence type="ECO:0000313" key="3">
    <source>
        <dbReference type="Proteomes" id="UP000887013"/>
    </source>
</evidence>
<feature type="compositionally biased region" description="Polar residues" evidence="1">
    <location>
        <begin position="49"/>
        <end position="59"/>
    </location>
</feature>
<gene>
    <name evidence="2" type="ORF">NPIL_162651</name>
</gene>
<proteinExistence type="predicted"/>
<reference evidence="2" key="1">
    <citation type="submission" date="2020-08" db="EMBL/GenBank/DDBJ databases">
        <title>Multicomponent nature underlies the extraordinary mechanical properties of spider dragline silk.</title>
        <authorList>
            <person name="Kono N."/>
            <person name="Nakamura H."/>
            <person name="Mori M."/>
            <person name="Yoshida Y."/>
            <person name="Ohtoshi R."/>
            <person name="Malay A.D."/>
            <person name="Moran D.A.P."/>
            <person name="Tomita M."/>
            <person name="Numata K."/>
            <person name="Arakawa K."/>
        </authorList>
    </citation>
    <scope>NUCLEOTIDE SEQUENCE</scope>
</reference>
<protein>
    <submittedName>
        <fullName evidence="2">Uncharacterized protein</fullName>
    </submittedName>
</protein>